<reference evidence="4" key="1">
    <citation type="journal article" date="2019" name="Int. J. Syst. Evol. Microbiol.">
        <title>The Global Catalogue of Microorganisms (GCM) 10K type strain sequencing project: providing services to taxonomists for standard genome sequencing and annotation.</title>
        <authorList>
            <consortium name="The Broad Institute Genomics Platform"/>
            <consortium name="The Broad Institute Genome Sequencing Center for Infectious Disease"/>
            <person name="Wu L."/>
            <person name="Ma J."/>
        </authorList>
    </citation>
    <scope>NUCLEOTIDE SEQUENCE [LARGE SCALE GENOMIC DNA]</scope>
    <source>
        <strain evidence="4">JCM 17656</strain>
    </source>
</reference>
<feature type="region of interest" description="Disordered" evidence="1">
    <location>
        <begin position="1"/>
        <end position="35"/>
    </location>
</feature>
<proteinExistence type="predicted"/>
<sequence length="275" mass="28023">MGGGRDGTRIKLWSSKHAAPGNRSSGRTQTLCTDKESAMRTFRHARLLAATGVALSALALTACQSGSGTRDEGAAQSGSPSATKDVSKPAPGKSPQRTGGSGGSGQSSDGSADPVKSAQNGTAGQGAKDDDGPQDLTICNGSNTRTTAQPVSRPLNHMLLTVTNTGSKRCALMYYPVLRFDEMQWVPQAIEDTQPQAVTMLEPGGSGYAGVLLSAADGSGTGADTGHKLVVGFQGRTPNSDGGPAAAPGLPAEGVHYDSALSVTYWQTDMEDALG</sequence>
<gene>
    <name evidence="3" type="ORF">GCM10022295_47610</name>
</gene>
<keyword evidence="4" id="KW-1185">Reference proteome</keyword>
<evidence type="ECO:0000313" key="4">
    <source>
        <dbReference type="Proteomes" id="UP001500707"/>
    </source>
</evidence>
<evidence type="ECO:0000256" key="1">
    <source>
        <dbReference type="SAM" id="MobiDB-lite"/>
    </source>
</evidence>
<feature type="compositionally biased region" description="Polar residues" evidence="1">
    <location>
        <begin position="22"/>
        <end position="32"/>
    </location>
</feature>
<evidence type="ECO:0000259" key="2">
    <source>
        <dbReference type="Pfam" id="PF14016"/>
    </source>
</evidence>
<dbReference type="InterPro" id="IPR025326">
    <property type="entry name" value="DUF4232"/>
</dbReference>
<accession>A0ABP6X2S7</accession>
<protein>
    <submittedName>
        <fullName evidence="3">DUF4232 domain-containing protein</fullName>
    </submittedName>
</protein>
<comment type="caution">
    <text evidence="3">The sequence shown here is derived from an EMBL/GenBank/DDBJ whole genome shotgun (WGS) entry which is preliminary data.</text>
</comment>
<feature type="region of interest" description="Disordered" evidence="1">
    <location>
        <begin position="65"/>
        <end position="150"/>
    </location>
</feature>
<name>A0ABP6X2S7_9ACTN</name>
<evidence type="ECO:0000313" key="3">
    <source>
        <dbReference type="EMBL" id="GAA3559912.1"/>
    </source>
</evidence>
<feature type="domain" description="DUF4232" evidence="2">
    <location>
        <begin position="139"/>
        <end position="267"/>
    </location>
</feature>
<organism evidence="3 4">
    <name type="scientific">Streptomyces osmaniensis</name>
    <dbReference type="NCBI Taxonomy" id="593134"/>
    <lineage>
        <taxon>Bacteria</taxon>
        <taxon>Bacillati</taxon>
        <taxon>Actinomycetota</taxon>
        <taxon>Actinomycetes</taxon>
        <taxon>Kitasatosporales</taxon>
        <taxon>Streptomycetaceae</taxon>
        <taxon>Streptomyces</taxon>
    </lineage>
</organism>
<dbReference type="Pfam" id="PF14016">
    <property type="entry name" value="DUF4232"/>
    <property type="match status" value="1"/>
</dbReference>
<feature type="compositionally biased region" description="Polar residues" evidence="1">
    <location>
        <begin position="137"/>
        <end position="150"/>
    </location>
</feature>
<dbReference type="EMBL" id="BAABCE010000009">
    <property type="protein sequence ID" value="GAA3559912.1"/>
    <property type="molecule type" value="Genomic_DNA"/>
</dbReference>
<dbReference type="Proteomes" id="UP001500707">
    <property type="component" value="Unassembled WGS sequence"/>
</dbReference>